<evidence type="ECO:0000313" key="2">
    <source>
        <dbReference type="EMBL" id="MBB6211130.1"/>
    </source>
</evidence>
<dbReference type="AlphaFoldDB" id="A0A7W9ZH44"/>
<gene>
    <name evidence="2" type="ORF">FHS48_002565</name>
</gene>
<dbReference type="RefSeq" id="WP_184263945.1">
    <property type="nucleotide sequence ID" value="NZ_JACIIX010000009.1"/>
</dbReference>
<dbReference type="Gene3D" id="3.40.1260.10">
    <property type="entry name" value="DsrEFH-like"/>
    <property type="match status" value="1"/>
</dbReference>
<feature type="signal peptide" evidence="1">
    <location>
        <begin position="1"/>
        <end position="23"/>
    </location>
</feature>
<evidence type="ECO:0000313" key="3">
    <source>
        <dbReference type="Proteomes" id="UP000544872"/>
    </source>
</evidence>
<keyword evidence="1" id="KW-0732">Signal</keyword>
<organism evidence="2 3">
    <name type="scientific">Novispirillum itersonii</name>
    <name type="common">Aquaspirillum itersonii</name>
    <dbReference type="NCBI Taxonomy" id="189"/>
    <lineage>
        <taxon>Bacteria</taxon>
        <taxon>Pseudomonadati</taxon>
        <taxon>Pseudomonadota</taxon>
        <taxon>Alphaproteobacteria</taxon>
        <taxon>Rhodospirillales</taxon>
        <taxon>Novispirillaceae</taxon>
        <taxon>Novispirillum</taxon>
    </lineage>
</organism>
<proteinExistence type="predicted"/>
<dbReference type="InterPro" id="IPR027396">
    <property type="entry name" value="DsrEFH-like"/>
</dbReference>
<dbReference type="SUPFAM" id="SSF75169">
    <property type="entry name" value="DsrEFH-like"/>
    <property type="match status" value="1"/>
</dbReference>
<accession>A0A7W9ZH44</accession>
<evidence type="ECO:0000256" key="1">
    <source>
        <dbReference type="SAM" id="SignalP"/>
    </source>
</evidence>
<comment type="caution">
    <text evidence="2">The sequence shown here is derived from an EMBL/GenBank/DDBJ whole genome shotgun (WGS) entry which is preliminary data.</text>
</comment>
<reference evidence="2 3" key="1">
    <citation type="submission" date="2020-08" db="EMBL/GenBank/DDBJ databases">
        <title>Genomic Encyclopedia of Type Strains, Phase IV (KMG-IV): sequencing the most valuable type-strain genomes for metagenomic binning, comparative biology and taxonomic classification.</title>
        <authorList>
            <person name="Goeker M."/>
        </authorList>
    </citation>
    <scope>NUCLEOTIDE SEQUENCE [LARGE SCALE GENOMIC DNA]</scope>
    <source>
        <strain evidence="2 3">DSM 11590</strain>
    </source>
</reference>
<dbReference type="Proteomes" id="UP000544872">
    <property type="component" value="Unassembled WGS sequence"/>
</dbReference>
<protein>
    <submittedName>
        <fullName evidence="2">Putative peroxiredoxin</fullName>
    </submittedName>
</protein>
<sequence length="141" mass="14620">MRSLLSALAIGTIAATATLPAQAAEKLFITVTTAEPQVQGMAMVLGMEARKRGTDVRILLCGPGGDLALKGAEMPPLKPAGKTPQQMLQGLLAQGATAEVCALYLPNSGKTADTLIDGVSPVTPPVIGDYMIQPDVRYLAF</sequence>
<name>A0A7W9ZH44_NOVIT</name>
<keyword evidence="3" id="KW-1185">Reference proteome</keyword>
<dbReference type="EMBL" id="JACIIX010000009">
    <property type="protein sequence ID" value="MBB6211130.1"/>
    <property type="molecule type" value="Genomic_DNA"/>
</dbReference>
<feature type="chain" id="PRO_5031297581" evidence="1">
    <location>
        <begin position="24"/>
        <end position="141"/>
    </location>
</feature>